<gene>
    <name evidence="2" type="ORF">A2Y75_10205</name>
</gene>
<dbReference type="AlphaFoldDB" id="A0A1F2WP03"/>
<evidence type="ECO:0000256" key="1">
    <source>
        <dbReference type="SAM" id="Phobius"/>
    </source>
</evidence>
<comment type="caution">
    <text evidence="2">The sequence shown here is derived from an EMBL/GenBank/DDBJ whole genome shotgun (WGS) entry which is preliminary data.</text>
</comment>
<dbReference type="STRING" id="1797197.A2Y75_10205"/>
<reference evidence="2 3" key="1">
    <citation type="journal article" date="2016" name="Nat. Commun.">
        <title>Thousands of microbial genomes shed light on interconnected biogeochemical processes in an aquifer system.</title>
        <authorList>
            <person name="Anantharaman K."/>
            <person name="Brown C.T."/>
            <person name="Hug L.A."/>
            <person name="Sharon I."/>
            <person name="Castelle C.J."/>
            <person name="Probst A.J."/>
            <person name="Thomas B.C."/>
            <person name="Singh A."/>
            <person name="Wilkins M.J."/>
            <person name="Karaoz U."/>
            <person name="Brodie E.L."/>
            <person name="Williams K.H."/>
            <person name="Hubbard S.S."/>
            <person name="Banfield J.F."/>
        </authorList>
    </citation>
    <scope>NUCLEOTIDE SEQUENCE [LARGE SCALE GENOMIC DNA]</scope>
</reference>
<dbReference type="EMBL" id="MELK01000021">
    <property type="protein sequence ID" value="OFW58550.1"/>
    <property type="molecule type" value="Genomic_DNA"/>
</dbReference>
<feature type="transmembrane region" description="Helical" evidence="1">
    <location>
        <begin position="73"/>
        <end position="93"/>
    </location>
</feature>
<keyword evidence="1" id="KW-1133">Transmembrane helix</keyword>
<name>A0A1F2WP03_9ACTN</name>
<feature type="transmembrane region" description="Helical" evidence="1">
    <location>
        <begin position="33"/>
        <end position="52"/>
    </location>
</feature>
<accession>A0A1F2WP03</accession>
<keyword evidence="1" id="KW-0812">Transmembrane</keyword>
<keyword evidence="1" id="KW-0472">Membrane</keyword>
<proteinExistence type="predicted"/>
<feature type="transmembrane region" description="Helical" evidence="1">
    <location>
        <begin position="99"/>
        <end position="116"/>
    </location>
</feature>
<feature type="transmembrane region" description="Helical" evidence="1">
    <location>
        <begin position="7"/>
        <end position="27"/>
    </location>
</feature>
<evidence type="ECO:0000313" key="3">
    <source>
        <dbReference type="Proteomes" id="UP000177876"/>
    </source>
</evidence>
<sequence length="130" mass="14824">MKNLKFLIIGELLAVWLSVIAGIAFHWRIPISPWIAIPAGLLLWICGFLYTLRYRATIKERHKAGIRAARKPWRGYPMVEARAAMHFGVAIGFRSWPTLGVAVACVILNLALALSLRRKMRSRASLRRRF</sequence>
<evidence type="ECO:0000313" key="2">
    <source>
        <dbReference type="EMBL" id="OFW58550.1"/>
    </source>
</evidence>
<protein>
    <submittedName>
        <fullName evidence="2">Uncharacterized protein</fullName>
    </submittedName>
</protein>
<dbReference type="Proteomes" id="UP000177876">
    <property type="component" value="Unassembled WGS sequence"/>
</dbReference>
<organism evidence="2 3">
    <name type="scientific">Candidatus Solincola sediminis</name>
    <dbReference type="NCBI Taxonomy" id="1797199"/>
    <lineage>
        <taxon>Bacteria</taxon>
        <taxon>Bacillati</taxon>
        <taxon>Actinomycetota</taxon>
        <taxon>Candidatus Geothermincolia</taxon>
        <taxon>Candidatus Geothermincolales</taxon>
        <taxon>Candidatus Geothermincolaceae</taxon>
        <taxon>Candidatus Solincola</taxon>
    </lineage>
</organism>